<protein>
    <submittedName>
        <fullName evidence="2">NADH-flavin reductase</fullName>
    </submittedName>
</protein>
<dbReference type="CDD" id="cd05244">
    <property type="entry name" value="BVR-B_like_SDR_a"/>
    <property type="match status" value="1"/>
</dbReference>
<comment type="caution">
    <text evidence="2">The sequence shown here is derived from an EMBL/GenBank/DDBJ whole genome shotgun (WGS) entry which is preliminary data.</text>
</comment>
<dbReference type="RefSeq" id="WP_310421177.1">
    <property type="nucleotide sequence ID" value="NZ_JAVDYC010000001.1"/>
</dbReference>
<dbReference type="Pfam" id="PF13460">
    <property type="entry name" value="NAD_binding_10"/>
    <property type="match status" value="1"/>
</dbReference>
<dbReference type="PANTHER" id="PTHR43355:SF2">
    <property type="entry name" value="FLAVIN REDUCTASE (NADPH)"/>
    <property type="match status" value="1"/>
</dbReference>
<evidence type="ECO:0000313" key="2">
    <source>
        <dbReference type="EMBL" id="MDR7326004.1"/>
    </source>
</evidence>
<evidence type="ECO:0000313" key="3">
    <source>
        <dbReference type="Proteomes" id="UP001183629"/>
    </source>
</evidence>
<name>A0AAE3ZVP0_9ACTN</name>
<dbReference type="PANTHER" id="PTHR43355">
    <property type="entry name" value="FLAVIN REDUCTASE (NADPH)"/>
    <property type="match status" value="1"/>
</dbReference>
<feature type="domain" description="NAD(P)-binding" evidence="1">
    <location>
        <begin position="7"/>
        <end position="200"/>
    </location>
</feature>
<dbReference type="SUPFAM" id="SSF51735">
    <property type="entry name" value="NAD(P)-binding Rossmann-fold domains"/>
    <property type="match status" value="1"/>
</dbReference>
<proteinExistence type="predicted"/>
<keyword evidence="3" id="KW-1185">Reference proteome</keyword>
<evidence type="ECO:0000259" key="1">
    <source>
        <dbReference type="Pfam" id="PF13460"/>
    </source>
</evidence>
<dbReference type="InterPro" id="IPR051606">
    <property type="entry name" value="Polyketide_Oxido-like"/>
</dbReference>
<dbReference type="InterPro" id="IPR016040">
    <property type="entry name" value="NAD(P)-bd_dom"/>
</dbReference>
<dbReference type="Proteomes" id="UP001183629">
    <property type="component" value="Unassembled WGS sequence"/>
</dbReference>
<reference evidence="2 3" key="1">
    <citation type="submission" date="2023-07" db="EMBL/GenBank/DDBJ databases">
        <title>Sequencing the genomes of 1000 actinobacteria strains.</title>
        <authorList>
            <person name="Klenk H.-P."/>
        </authorList>
    </citation>
    <scope>NUCLEOTIDE SEQUENCE [LARGE SCALE GENOMIC DNA]</scope>
    <source>
        <strain evidence="2 3">DSM 44711</strain>
    </source>
</reference>
<dbReference type="InterPro" id="IPR036291">
    <property type="entry name" value="NAD(P)-bd_dom_sf"/>
</dbReference>
<dbReference type="AlphaFoldDB" id="A0AAE3ZVP0"/>
<gene>
    <name evidence="2" type="ORF">J2S44_006254</name>
</gene>
<dbReference type="EMBL" id="JAVDYC010000001">
    <property type="protein sequence ID" value="MDR7326004.1"/>
    <property type="molecule type" value="Genomic_DNA"/>
</dbReference>
<sequence>MKLAVLGATGGTGVQVLRRACAAGHDVTAVVRDPARLPAGLPGLTVVTANAMDPDAIGGAVSGRDAVISAIGPRDGRAPTTVCADSAAAIVTAMRRAGVRRLAVVSNSGMHVDDRDGPLTRYVVKPILKRVLAHAYADMRRMEDLVAATELDWTIVRPPMLTNGAHTGRYRTELGRNVRGGNRIARADLADALLRCLADPRTVRVAVTVAN</sequence>
<accession>A0AAE3ZVP0</accession>
<dbReference type="GO" id="GO:0042602">
    <property type="term" value="F:riboflavin reductase (NADPH) activity"/>
    <property type="evidence" value="ECO:0007669"/>
    <property type="project" value="TreeGrafter"/>
</dbReference>
<dbReference type="Gene3D" id="3.40.50.720">
    <property type="entry name" value="NAD(P)-binding Rossmann-like Domain"/>
    <property type="match status" value="1"/>
</dbReference>
<organism evidence="2 3">
    <name type="scientific">Catenuloplanes niger</name>
    <dbReference type="NCBI Taxonomy" id="587534"/>
    <lineage>
        <taxon>Bacteria</taxon>
        <taxon>Bacillati</taxon>
        <taxon>Actinomycetota</taxon>
        <taxon>Actinomycetes</taxon>
        <taxon>Micromonosporales</taxon>
        <taxon>Micromonosporaceae</taxon>
        <taxon>Catenuloplanes</taxon>
    </lineage>
</organism>
<dbReference type="GO" id="GO:0004074">
    <property type="term" value="F:biliverdin reductase [NAD(P)H] activity"/>
    <property type="evidence" value="ECO:0007669"/>
    <property type="project" value="TreeGrafter"/>
</dbReference>